<name>A0ABX2TE10_9PROT</name>
<dbReference type="InterPro" id="IPR004143">
    <property type="entry name" value="BPL_LPL_catalytic"/>
</dbReference>
<feature type="domain" description="BPL/LPL catalytic" evidence="2">
    <location>
        <begin position="33"/>
        <end position="223"/>
    </location>
</feature>
<dbReference type="InterPro" id="IPR045864">
    <property type="entry name" value="aa-tRNA-synth_II/BPL/LPL"/>
</dbReference>
<protein>
    <submittedName>
        <fullName evidence="3">Lipoate--protein ligase family protein</fullName>
    </submittedName>
</protein>
<dbReference type="PROSITE" id="PS51733">
    <property type="entry name" value="BPL_LPL_CATALYTIC"/>
    <property type="match status" value="1"/>
</dbReference>
<sequence>MTRRPIRVVDSGVRRPTWHLSASAALAEGHRAGTTPDTLRLQSFPPCALVGRHQILEREVDGAWCAANDVTVARRITGGGAIVMAPGILGWELLLPAALFPGGLGEAAERIGGAVAAGLSGLGVDARFRPRNDVEVGGRKISGMGGWFDGPTLLYQGTVLVQLDRKLIGRALRWPGEKLGRHGAAAIEDRVSDLETLLGAPVPMVTVVEALVGGLADGLGLDPVPGILRAAEEASADAVERHEVGTPDFIAGPAPPSGDGVLSQTRRTPGGLLRAHLKPRPGGDGMIETVLFTGDGFVNPPRTLADLEAALKDTSMQGCVERARAMLAASGASFLGCSSDDLLALLQELVDAHRNRETV</sequence>
<dbReference type="SUPFAM" id="SSF55681">
    <property type="entry name" value="Class II aaRS and biotin synthetases"/>
    <property type="match status" value="1"/>
</dbReference>
<evidence type="ECO:0000313" key="3">
    <source>
        <dbReference type="EMBL" id="NYZ21398.1"/>
    </source>
</evidence>
<reference evidence="3 4" key="1">
    <citation type="submission" date="2020-05" db="EMBL/GenBank/DDBJ databases">
        <title>Azospirillum oleiclasticum sp. nov, a nitrogen-fixing and heavy crude oil-emulsifying bacterium isolated from the crude oil of Yumen Oilfield.</title>
        <authorList>
            <person name="Wu D."/>
            <person name="Cai M."/>
            <person name="Zhang X."/>
        </authorList>
    </citation>
    <scope>NUCLEOTIDE SEQUENCE [LARGE SCALE GENOMIC DNA]</scope>
    <source>
        <strain evidence="3 4">ROY-1-1-2</strain>
    </source>
</reference>
<proteinExistence type="predicted"/>
<keyword evidence="4" id="KW-1185">Reference proteome</keyword>
<dbReference type="Gene3D" id="3.30.930.10">
    <property type="entry name" value="Bira Bifunctional Protein, Domain 2"/>
    <property type="match status" value="1"/>
</dbReference>
<keyword evidence="3" id="KW-0436">Ligase</keyword>
<evidence type="ECO:0000313" key="4">
    <source>
        <dbReference type="Proteomes" id="UP000584642"/>
    </source>
</evidence>
<dbReference type="Gene3D" id="3.30.390.50">
    <property type="entry name" value="CO dehydrogenase flavoprotein, C-terminal domain"/>
    <property type="match status" value="1"/>
</dbReference>
<dbReference type="Pfam" id="PF21948">
    <property type="entry name" value="LplA-B_cat"/>
    <property type="match status" value="1"/>
</dbReference>
<comment type="caution">
    <text evidence="3">The sequence shown here is derived from an EMBL/GenBank/DDBJ whole genome shotgun (WGS) entry which is preliminary data.</text>
</comment>
<dbReference type="RefSeq" id="WP_180283158.1">
    <property type="nucleotide sequence ID" value="NZ_JABFDB010000011.1"/>
</dbReference>
<dbReference type="Proteomes" id="UP000584642">
    <property type="component" value="Unassembled WGS sequence"/>
</dbReference>
<gene>
    <name evidence="3" type="ORF">HND93_16920</name>
</gene>
<accession>A0ABX2TE10</accession>
<dbReference type="EMBL" id="JABFDB010000011">
    <property type="protein sequence ID" value="NYZ21398.1"/>
    <property type="molecule type" value="Genomic_DNA"/>
</dbReference>
<dbReference type="GO" id="GO:0016874">
    <property type="term" value="F:ligase activity"/>
    <property type="evidence" value="ECO:0007669"/>
    <property type="project" value="UniProtKB-KW"/>
</dbReference>
<organism evidence="3 4">
    <name type="scientific">Azospirillum oleiclasticum</name>
    <dbReference type="NCBI Taxonomy" id="2735135"/>
    <lineage>
        <taxon>Bacteria</taxon>
        <taxon>Pseudomonadati</taxon>
        <taxon>Pseudomonadota</taxon>
        <taxon>Alphaproteobacteria</taxon>
        <taxon>Rhodospirillales</taxon>
        <taxon>Azospirillaceae</taxon>
        <taxon>Azospirillum</taxon>
    </lineage>
</organism>
<dbReference type="PANTHER" id="PTHR43679">
    <property type="entry name" value="OCTANOYLTRANSFERASE LIPM-RELATED"/>
    <property type="match status" value="1"/>
</dbReference>
<dbReference type="PANTHER" id="PTHR43679:SF2">
    <property type="entry name" value="OCTANOYL-[GCVH]:PROTEIN N-OCTANOYLTRANSFERASE"/>
    <property type="match status" value="1"/>
</dbReference>
<evidence type="ECO:0000259" key="2">
    <source>
        <dbReference type="PROSITE" id="PS51733"/>
    </source>
</evidence>
<dbReference type="InterPro" id="IPR050664">
    <property type="entry name" value="Octanoyltrans_LipM/LipL"/>
</dbReference>
<evidence type="ECO:0000256" key="1">
    <source>
        <dbReference type="SAM" id="MobiDB-lite"/>
    </source>
</evidence>
<feature type="region of interest" description="Disordered" evidence="1">
    <location>
        <begin position="246"/>
        <end position="267"/>
    </location>
</feature>